<keyword evidence="14" id="KW-1185">Reference proteome</keyword>
<dbReference type="AlphaFoldDB" id="A0A4Q4T4N7"/>
<dbReference type="InterPro" id="IPR011032">
    <property type="entry name" value="GroES-like_sf"/>
</dbReference>
<keyword evidence="7" id="KW-0521">NADP</keyword>
<dbReference type="OrthoDB" id="1879366at2759"/>
<dbReference type="STRING" id="155417.A0A4Q4T4N7"/>
<comment type="cofactor">
    <cofactor evidence="1 11">
        <name>Zn(2+)</name>
        <dbReference type="ChEBI" id="CHEBI:29105"/>
    </cofactor>
</comment>
<evidence type="ECO:0000313" key="14">
    <source>
        <dbReference type="Proteomes" id="UP000293360"/>
    </source>
</evidence>
<dbReference type="InterPro" id="IPR047109">
    <property type="entry name" value="CAD-like"/>
</dbReference>
<proteinExistence type="inferred from homology"/>
<dbReference type="FunFam" id="3.40.50.720:FF:000158">
    <property type="entry name" value="Zinc-binding alcohol dehydrogenase"/>
    <property type="match status" value="1"/>
</dbReference>
<sequence>MASQSVFEGWVARDESSVSGNMRWMSYEPKPFEETDIEIKVSHCGICASDLAHLRSGWKPADYPIVVGHEIVGHVVRVGSTVQDHKIGDRVGIGAQCKSCLRPDCAACSNEQEQHCKNEFVTTYDARFPDGNKAYGGFAKYWRGPGTFAFRIPDNIPSEVAAPMLCGGLTVYSPLVSNGAGPGKRVGVVGLGGLGHFAVLFAKALKCHKVVAISRSSSKRIDALKMGADEYIATAEEPDWPTKHANSLDLIISTISGAGFDMEKYLSLLDVNGTLIQVGAPEDPIPAFSAFSLLRENLKIGGSLIGSRKQAREMLDLASKADIKAWVEKRPMAEANEAVVDMGNGKARYRYVLVN</sequence>
<comment type="similarity">
    <text evidence="2 11">Belongs to the zinc-containing alcohol dehydrogenase family.</text>
</comment>
<dbReference type="CDD" id="cd05283">
    <property type="entry name" value="CAD1"/>
    <property type="match status" value="1"/>
</dbReference>
<keyword evidence="8" id="KW-0560">Oxidoreductase</keyword>
<keyword evidence="6 11" id="KW-0862">Zinc</keyword>
<protein>
    <recommendedName>
        <fullName evidence="9">alcohol dehydrogenase (NADP(+))</fullName>
        <ecNumber evidence="9">1.1.1.2</ecNumber>
    </recommendedName>
</protein>
<feature type="domain" description="Enoyl reductase (ER)" evidence="12">
    <location>
        <begin position="17"/>
        <end position="353"/>
    </location>
</feature>
<comment type="subunit">
    <text evidence="3">Homodimer.</text>
</comment>
<dbReference type="Pfam" id="PF08240">
    <property type="entry name" value="ADH_N"/>
    <property type="match status" value="1"/>
</dbReference>
<evidence type="ECO:0000256" key="1">
    <source>
        <dbReference type="ARBA" id="ARBA00001947"/>
    </source>
</evidence>
<evidence type="ECO:0000256" key="8">
    <source>
        <dbReference type="ARBA" id="ARBA00023002"/>
    </source>
</evidence>
<evidence type="ECO:0000256" key="5">
    <source>
        <dbReference type="ARBA" id="ARBA00022723"/>
    </source>
</evidence>
<evidence type="ECO:0000259" key="12">
    <source>
        <dbReference type="SMART" id="SM00829"/>
    </source>
</evidence>
<evidence type="ECO:0000256" key="11">
    <source>
        <dbReference type="RuleBase" id="RU361277"/>
    </source>
</evidence>
<dbReference type="InterPro" id="IPR036291">
    <property type="entry name" value="NAD(P)-bd_dom_sf"/>
</dbReference>
<name>A0A4Q4T4N7_9PEZI</name>
<reference evidence="13 14" key="1">
    <citation type="submission" date="2018-06" db="EMBL/GenBank/DDBJ databases">
        <title>Complete Genomes of Monosporascus.</title>
        <authorList>
            <person name="Robinson A.J."/>
            <person name="Natvig D.O."/>
        </authorList>
    </citation>
    <scope>NUCLEOTIDE SEQUENCE [LARGE SCALE GENOMIC DNA]</scope>
    <source>
        <strain evidence="13 14">CBS 110550</strain>
    </source>
</reference>
<dbReference type="SUPFAM" id="SSF51735">
    <property type="entry name" value="NAD(P)-binding Rossmann-fold domains"/>
    <property type="match status" value="1"/>
</dbReference>
<evidence type="ECO:0000256" key="6">
    <source>
        <dbReference type="ARBA" id="ARBA00022833"/>
    </source>
</evidence>
<dbReference type="EC" id="1.1.1.2" evidence="9"/>
<dbReference type="SMART" id="SM00829">
    <property type="entry name" value="PKS_ER"/>
    <property type="match status" value="1"/>
</dbReference>
<dbReference type="GO" id="GO:0008270">
    <property type="term" value="F:zinc ion binding"/>
    <property type="evidence" value="ECO:0007669"/>
    <property type="project" value="InterPro"/>
</dbReference>
<evidence type="ECO:0000256" key="2">
    <source>
        <dbReference type="ARBA" id="ARBA00008072"/>
    </source>
</evidence>
<evidence type="ECO:0000256" key="9">
    <source>
        <dbReference type="ARBA" id="ARBA00024074"/>
    </source>
</evidence>
<dbReference type="PANTHER" id="PTHR42683">
    <property type="entry name" value="ALDEHYDE REDUCTASE"/>
    <property type="match status" value="1"/>
</dbReference>
<accession>A0A4Q4T4N7</accession>
<dbReference type="InterPro" id="IPR020843">
    <property type="entry name" value="ER"/>
</dbReference>
<dbReference type="Pfam" id="PF00107">
    <property type="entry name" value="ADH_zinc_N"/>
    <property type="match status" value="1"/>
</dbReference>
<evidence type="ECO:0000256" key="3">
    <source>
        <dbReference type="ARBA" id="ARBA00011738"/>
    </source>
</evidence>
<dbReference type="InterPro" id="IPR013154">
    <property type="entry name" value="ADH-like_N"/>
</dbReference>
<dbReference type="Gene3D" id="3.90.180.10">
    <property type="entry name" value="Medium-chain alcohol dehydrogenases, catalytic domain"/>
    <property type="match status" value="1"/>
</dbReference>
<evidence type="ECO:0000256" key="7">
    <source>
        <dbReference type="ARBA" id="ARBA00022857"/>
    </source>
</evidence>
<evidence type="ECO:0000313" key="13">
    <source>
        <dbReference type="EMBL" id="RYP00171.1"/>
    </source>
</evidence>
<dbReference type="PROSITE" id="PS00059">
    <property type="entry name" value="ADH_ZINC"/>
    <property type="match status" value="1"/>
</dbReference>
<dbReference type="InterPro" id="IPR002328">
    <property type="entry name" value="ADH_Zn_CS"/>
</dbReference>
<evidence type="ECO:0000256" key="4">
    <source>
        <dbReference type="ARBA" id="ARBA00022553"/>
    </source>
</evidence>
<gene>
    <name evidence="13" type="ORF">DL764_006602</name>
</gene>
<keyword evidence="5 11" id="KW-0479">Metal-binding</keyword>
<comment type="caution">
    <text evidence="13">The sequence shown here is derived from an EMBL/GenBank/DDBJ whole genome shotgun (WGS) entry which is preliminary data.</text>
</comment>
<dbReference type="GO" id="GO:0008106">
    <property type="term" value="F:alcohol dehydrogenase (NADP+) activity"/>
    <property type="evidence" value="ECO:0007669"/>
    <property type="project" value="UniProtKB-EC"/>
</dbReference>
<dbReference type="GO" id="GO:0006066">
    <property type="term" value="P:alcohol metabolic process"/>
    <property type="evidence" value="ECO:0007669"/>
    <property type="project" value="UniProtKB-ARBA"/>
</dbReference>
<comment type="catalytic activity">
    <reaction evidence="10">
        <text>a primary alcohol + NADP(+) = an aldehyde + NADPH + H(+)</text>
        <dbReference type="Rhea" id="RHEA:15937"/>
        <dbReference type="ChEBI" id="CHEBI:15378"/>
        <dbReference type="ChEBI" id="CHEBI:15734"/>
        <dbReference type="ChEBI" id="CHEBI:17478"/>
        <dbReference type="ChEBI" id="CHEBI:57783"/>
        <dbReference type="ChEBI" id="CHEBI:58349"/>
        <dbReference type="EC" id="1.1.1.2"/>
    </reaction>
    <physiologicalReaction direction="left-to-right" evidence="10">
        <dbReference type="Rhea" id="RHEA:15938"/>
    </physiologicalReaction>
    <physiologicalReaction direction="right-to-left" evidence="10">
        <dbReference type="Rhea" id="RHEA:15939"/>
    </physiologicalReaction>
</comment>
<dbReference type="SUPFAM" id="SSF50129">
    <property type="entry name" value="GroES-like"/>
    <property type="match status" value="1"/>
</dbReference>
<organism evidence="13 14">
    <name type="scientific">Monosporascus ibericus</name>
    <dbReference type="NCBI Taxonomy" id="155417"/>
    <lineage>
        <taxon>Eukaryota</taxon>
        <taxon>Fungi</taxon>
        <taxon>Dikarya</taxon>
        <taxon>Ascomycota</taxon>
        <taxon>Pezizomycotina</taxon>
        <taxon>Sordariomycetes</taxon>
        <taxon>Xylariomycetidae</taxon>
        <taxon>Xylariales</taxon>
        <taxon>Xylariales incertae sedis</taxon>
        <taxon>Monosporascus</taxon>
    </lineage>
</organism>
<dbReference type="InterPro" id="IPR013149">
    <property type="entry name" value="ADH-like_C"/>
</dbReference>
<keyword evidence="4" id="KW-0597">Phosphoprotein</keyword>
<dbReference type="Gene3D" id="3.40.50.720">
    <property type="entry name" value="NAD(P)-binding Rossmann-like Domain"/>
    <property type="match status" value="1"/>
</dbReference>
<dbReference type="Proteomes" id="UP000293360">
    <property type="component" value="Unassembled WGS sequence"/>
</dbReference>
<dbReference type="EMBL" id="QJNU01000396">
    <property type="protein sequence ID" value="RYP00171.1"/>
    <property type="molecule type" value="Genomic_DNA"/>
</dbReference>
<evidence type="ECO:0000256" key="10">
    <source>
        <dbReference type="ARBA" id="ARBA00050997"/>
    </source>
</evidence>